<dbReference type="InterPro" id="IPR019533">
    <property type="entry name" value="Peptidase_S26"/>
</dbReference>
<evidence type="ECO:0000256" key="4">
    <source>
        <dbReference type="SAM" id="SignalP"/>
    </source>
</evidence>
<dbReference type="PANTHER" id="PTHR43390">
    <property type="entry name" value="SIGNAL PEPTIDASE I"/>
    <property type="match status" value="1"/>
</dbReference>
<feature type="chain" id="PRO_5043487436" description="Signal peptidase I" evidence="4">
    <location>
        <begin position="22"/>
        <end position="216"/>
    </location>
</feature>
<dbReference type="RefSeq" id="WP_240257790.1">
    <property type="nucleotide sequence ID" value="NZ_JAKTTI010000060.1"/>
</dbReference>
<gene>
    <name evidence="6" type="primary">lepB</name>
    <name evidence="6" type="ORF">MJG50_21295</name>
</gene>
<dbReference type="PROSITE" id="PS51257">
    <property type="entry name" value="PROKAR_LIPOPROTEIN"/>
    <property type="match status" value="1"/>
</dbReference>
<comment type="catalytic activity">
    <reaction evidence="3">
        <text>Cleavage of hydrophobic, N-terminal signal or leader sequences from secreted and periplasmic proteins.</text>
        <dbReference type="EC" id="3.4.21.89"/>
    </reaction>
</comment>
<dbReference type="CDD" id="cd06462">
    <property type="entry name" value="Peptidase_S24_S26"/>
    <property type="match status" value="1"/>
</dbReference>
<evidence type="ECO:0000313" key="6">
    <source>
        <dbReference type="EMBL" id="MCH1627874.1"/>
    </source>
</evidence>
<evidence type="ECO:0000256" key="1">
    <source>
        <dbReference type="ARBA" id="ARBA00004401"/>
    </source>
</evidence>
<accession>A0AAW5EA42</accession>
<dbReference type="GO" id="GO:0004252">
    <property type="term" value="F:serine-type endopeptidase activity"/>
    <property type="evidence" value="ECO:0007669"/>
    <property type="project" value="InterPro"/>
</dbReference>
<dbReference type="SUPFAM" id="SSF51306">
    <property type="entry name" value="LexA/Signal peptidase"/>
    <property type="match status" value="1"/>
</dbReference>
<dbReference type="Gene3D" id="2.10.109.10">
    <property type="entry name" value="Umud Fragment, subunit A"/>
    <property type="match status" value="1"/>
</dbReference>
<protein>
    <recommendedName>
        <fullName evidence="3">Signal peptidase I</fullName>
        <ecNumber evidence="3">3.4.21.89</ecNumber>
    </recommendedName>
</protein>
<evidence type="ECO:0000256" key="2">
    <source>
        <dbReference type="ARBA" id="ARBA00009370"/>
    </source>
</evidence>
<evidence type="ECO:0000313" key="7">
    <source>
        <dbReference type="Proteomes" id="UP001431131"/>
    </source>
</evidence>
<organism evidence="6 7">
    <name type="scientific">Fredinandcohnia quinoae</name>
    <dbReference type="NCBI Taxonomy" id="2918902"/>
    <lineage>
        <taxon>Bacteria</taxon>
        <taxon>Bacillati</taxon>
        <taxon>Bacillota</taxon>
        <taxon>Bacilli</taxon>
        <taxon>Bacillales</taxon>
        <taxon>Bacillaceae</taxon>
        <taxon>Fredinandcohnia</taxon>
    </lineage>
</organism>
<dbReference type="EMBL" id="JAKTTI010000060">
    <property type="protein sequence ID" value="MCH1627874.1"/>
    <property type="molecule type" value="Genomic_DNA"/>
</dbReference>
<dbReference type="CDD" id="cd06530">
    <property type="entry name" value="S26_SPase_I"/>
    <property type="match status" value="1"/>
</dbReference>
<comment type="similarity">
    <text evidence="2 3">Belongs to the peptidase S26 family.</text>
</comment>
<dbReference type="AlphaFoldDB" id="A0AAW5EA42"/>
<feature type="signal peptide" evidence="4">
    <location>
        <begin position="1"/>
        <end position="21"/>
    </location>
</feature>
<feature type="domain" description="Peptidase S26" evidence="5">
    <location>
        <begin position="75"/>
        <end position="211"/>
    </location>
</feature>
<evidence type="ECO:0000256" key="3">
    <source>
        <dbReference type="RuleBase" id="RU362042"/>
    </source>
</evidence>
<dbReference type="InterPro" id="IPR036286">
    <property type="entry name" value="LexA/Signal_pep-like_sf"/>
</dbReference>
<dbReference type="GO" id="GO:0005886">
    <property type="term" value="C:plasma membrane"/>
    <property type="evidence" value="ECO:0007669"/>
    <property type="project" value="UniProtKB-SubCell"/>
</dbReference>
<sequence>MKKIFLIGLLVLLSACSSKVASSGMETITDNDTKPKVELVEPYESSLLLEWHIDNMDRGDHDYETSSHPDLVVDPNDKNVKRGDVIYFKSPDFTIDSNPNFNMPEFYISRVVGLEGETVEIKNGQVFIDGKKLDTFYSAALNSGMGQEEYFEKVEPANRGEEESWKEYFATTMEPIKVEKNTVFVLGDNWWRSADSRYFGVLPMENVEGKVLGYKK</sequence>
<keyword evidence="4" id="KW-0732">Signal</keyword>
<proteinExistence type="inferred from homology"/>
<dbReference type="InterPro" id="IPR000223">
    <property type="entry name" value="Pept_S26A_signal_pept_1"/>
</dbReference>
<comment type="caution">
    <text evidence="6">The sequence shown here is derived from an EMBL/GenBank/DDBJ whole genome shotgun (WGS) entry which is preliminary data.</text>
</comment>
<dbReference type="NCBIfam" id="TIGR02227">
    <property type="entry name" value="sigpep_I_bact"/>
    <property type="match status" value="1"/>
</dbReference>
<name>A0AAW5EA42_9BACI</name>
<dbReference type="GO" id="GO:0006465">
    <property type="term" value="P:signal peptide processing"/>
    <property type="evidence" value="ECO:0007669"/>
    <property type="project" value="InterPro"/>
</dbReference>
<evidence type="ECO:0000259" key="5">
    <source>
        <dbReference type="Pfam" id="PF10502"/>
    </source>
</evidence>
<dbReference type="EC" id="3.4.21.89" evidence="3"/>
<dbReference type="PANTHER" id="PTHR43390:SF1">
    <property type="entry name" value="CHLOROPLAST PROCESSING PEPTIDASE"/>
    <property type="match status" value="1"/>
</dbReference>
<keyword evidence="3" id="KW-0645">Protease</keyword>
<keyword evidence="3 6" id="KW-0378">Hydrolase</keyword>
<dbReference type="GO" id="GO:0009003">
    <property type="term" value="F:signal peptidase activity"/>
    <property type="evidence" value="ECO:0007669"/>
    <property type="project" value="UniProtKB-EC"/>
</dbReference>
<keyword evidence="7" id="KW-1185">Reference proteome</keyword>
<reference evidence="6" key="1">
    <citation type="submission" date="2022-02" db="EMBL/GenBank/DDBJ databases">
        <title>Fredinandcohnia quinoae sp. nov. isolated from Chenopodium quinoa seeds.</title>
        <authorList>
            <person name="Saati-Santamaria Z."/>
            <person name="Flores-Felix J.D."/>
            <person name="Igual J.M."/>
            <person name="Velazquez E."/>
            <person name="Garcia-Fraile P."/>
            <person name="Martinez-Molina E."/>
        </authorList>
    </citation>
    <scope>NUCLEOTIDE SEQUENCE</scope>
    <source>
        <strain evidence="6">SECRCQ15</strain>
    </source>
</reference>
<comment type="subcellular location">
    <subcellularLocation>
        <location evidence="1">Cell membrane</location>
        <topology evidence="1">Single-pass type II membrane protein</topology>
    </subcellularLocation>
    <subcellularLocation>
        <location evidence="3">Membrane</location>
        <topology evidence="3">Single-pass type II membrane protein</topology>
    </subcellularLocation>
</comment>
<dbReference type="Proteomes" id="UP001431131">
    <property type="component" value="Unassembled WGS sequence"/>
</dbReference>
<dbReference type="Pfam" id="PF10502">
    <property type="entry name" value="Peptidase_S26"/>
    <property type="match status" value="1"/>
</dbReference>
<dbReference type="PRINTS" id="PR00727">
    <property type="entry name" value="LEADERPTASE"/>
</dbReference>